<comment type="caution">
    <text evidence="2">The sequence shown here is derived from an EMBL/GenBank/DDBJ whole genome shotgun (WGS) entry which is preliminary data.</text>
</comment>
<dbReference type="InterPro" id="IPR057170">
    <property type="entry name" value="DUF7848"/>
</dbReference>
<proteinExistence type="predicted"/>
<evidence type="ECO:0000313" key="3">
    <source>
        <dbReference type="Proteomes" id="UP000037288"/>
    </source>
</evidence>
<gene>
    <name evidence="2" type="ORF">AC230_16750</name>
</gene>
<dbReference type="Proteomes" id="UP000037288">
    <property type="component" value="Unassembled WGS sequence"/>
</dbReference>
<name>A0A0K9XES7_9ACTN</name>
<organism evidence="2 3">
    <name type="scientific">Streptomyces caatingaensis</name>
    <dbReference type="NCBI Taxonomy" id="1678637"/>
    <lineage>
        <taxon>Bacteria</taxon>
        <taxon>Bacillati</taxon>
        <taxon>Actinomycetota</taxon>
        <taxon>Actinomycetes</taxon>
        <taxon>Kitasatosporales</taxon>
        <taxon>Streptomycetaceae</taxon>
        <taxon>Streptomyces</taxon>
    </lineage>
</organism>
<reference evidence="3" key="1">
    <citation type="submission" date="2015-07" db="EMBL/GenBank/DDBJ databases">
        <title>Draft genome sequence of Streptomyces sp. CMAA 1322, a bacterium isolated from Caatinga biome, from dry forest semiarid of Brazil.</title>
        <authorList>
            <person name="Santos S.N."/>
            <person name="Gacesa R."/>
            <person name="Taketani R.G."/>
            <person name="Long P.F."/>
            <person name="Melo I.S."/>
        </authorList>
    </citation>
    <scope>NUCLEOTIDE SEQUENCE [LARGE SCALE GENOMIC DNA]</scope>
    <source>
        <strain evidence="3">CMAA 1322</strain>
    </source>
</reference>
<dbReference type="OrthoDB" id="4246702at2"/>
<keyword evidence="3" id="KW-1185">Reference proteome</keyword>
<feature type="domain" description="DUF7848" evidence="1">
    <location>
        <begin position="7"/>
        <end position="63"/>
    </location>
</feature>
<dbReference type="RefSeq" id="WP_157868589.1">
    <property type="nucleotide sequence ID" value="NZ_LFXA01000009.1"/>
</dbReference>
<protein>
    <recommendedName>
        <fullName evidence="1">DUF7848 domain-containing protein</fullName>
    </recommendedName>
</protein>
<dbReference type="EMBL" id="LFXA01000009">
    <property type="protein sequence ID" value="KNB51939.1"/>
    <property type="molecule type" value="Genomic_DNA"/>
</dbReference>
<evidence type="ECO:0000259" key="1">
    <source>
        <dbReference type="Pfam" id="PF25232"/>
    </source>
</evidence>
<dbReference type="Pfam" id="PF25232">
    <property type="entry name" value="DUF7848"/>
    <property type="match status" value="1"/>
</dbReference>
<sequence length="64" mass="7351">MRPVPETVKPVTFAMQCTRCDAASVPHIDFTIVHTWAVQHAVHNPEHAAYREIIHRHWRTAPAD</sequence>
<dbReference type="PATRIC" id="fig|1678637.3.peg.3611"/>
<accession>A0A0K9XES7</accession>
<dbReference type="AlphaFoldDB" id="A0A0K9XES7"/>
<evidence type="ECO:0000313" key="2">
    <source>
        <dbReference type="EMBL" id="KNB51939.1"/>
    </source>
</evidence>